<evidence type="ECO:0000313" key="15">
    <source>
        <dbReference type="EMBL" id="KAJ6221940.1"/>
    </source>
</evidence>
<feature type="transmembrane region" description="Helical" evidence="13">
    <location>
        <begin position="262"/>
        <end position="282"/>
    </location>
</feature>
<feature type="region of interest" description="Disordered" evidence="12">
    <location>
        <begin position="1"/>
        <end position="78"/>
    </location>
</feature>
<evidence type="ECO:0000256" key="10">
    <source>
        <dbReference type="ARBA" id="ARBA00023286"/>
    </source>
</evidence>
<dbReference type="InterPro" id="IPR019594">
    <property type="entry name" value="Glu/Gly-bd"/>
</dbReference>
<evidence type="ECO:0000256" key="8">
    <source>
        <dbReference type="ARBA" id="ARBA00023170"/>
    </source>
</evidence>
<keyword evidence="11" id="KW-0407">Ion channel</keyword>
<evidence type="ECO:0000256" key="5">
    <source>
        <dbReference type="ARBA" id="ARBA00022989"/>
    </source>
</evidence>
<feature type="compositionally biased region" description="Basic and acidic residues" evidence="12">
    <location>
        <begin position="49"/>
        <end position="61"/>
    </location>
</feature>
<keyword evidence="16" id="KW-1185">Reference proteome</keyword>
<evidence type="ECO:0000256" key="9">
    <source>
        <dbReference type="ARBA" id="ARBA00023180"/>
    </source>
</evidence>
<dbReference type="GO" id="GO:0005886">
    <property type="term" value="C:plasma membrane"/>
    <property type="evidence" value="ECO:0007669"/>
    <property type="project" value="UniProtKB-SubCell"/>
</dbReference>
<dbReference type="PANTHER" id="PTHR42643:SF24">
    <property type="entry name" value="IONOTROPIC RECEPTOR 60A"/>
    <property type="match status" value="1"/>
</dbReference>
<dbReference type="GO" id="GO:0015276">
    <property type="term" value="F:ligand-gated monoatomic ion channel activity"/>
    <property type="evidence" value="ECO:0007669"/>
    <property type="project" value="InterPro"/>
</dbReference>
<dbReference type="AlphaFoldDB" id="A0A9Q0M9W9"/>
<accession>A0A9Q0M9W9</accession>
<evidence type="ECO:0000256" key="3">
    <source>
        <dbReference type="ARBA" id="ARBA00022475"/>
    </source>
</evidence>
<reference evidence="15" key="1">
    <citation type="submission" date="2022-12" db="EMBL/GenBank/DDBJ databases">
        <title>Genome assemblies of Blomia tropicalis.</title>
        <authorList>
            <person name="Cui Y."/>
        </authorList>
    </citation>
    <scope>NUCLEOTIDE SEQUENCE</scope>
    <source>
        <tissue evidence="15">Adult mites</tissue>
    </source>
</reference>
<feature type="domain" description="Ionotropic glutamate receptor L-glutamate and glycine-binding" evidence="14">
    <location>
        <begin position="464"/>
        <end position="524"/>
    </location>
</feature>
<evidence type="ECO:0000256" key="11">
    <source>
        <dbReference type="ARBA" id="ARBA00023303"/>
    </source>
</evidence>
<keyword evidence="3" id="KW-1003">Cell membrane</keyword>
<organism evidence="15 16">
    <name type="scientific">Blomia tropicalis</name>
    <name type="common">Mite</name>
    <dbReference type="NCBI Taxonomy" id="40697"/>
    <lineage>
        <taxon>Eukaryota</taxon>
        <taxon>Metazoa</taxon>
        <taxon>Ecdysozoa</taxon>
        <taxon>Arthropoda</taxon>
        <taxon>Chelicerata</taxon>
        <taxon>Arachnida</taxon>
        <taxon>Acari</taxon>
        <taxon>Acariformes</taxon>
        <taxon>Sarcoptiformes</taxon>
        <taxon>Astigmata</taxon>
        <taxon>Glycyphagoidea</taxon>
        <taxon>Echimyopodidae</taxon>
        <taxon>Blomia</taxon>
    </lineage>
</organism>
<keyword evidence="8" id="KW-0675">Receptor</keyword>
<protein>
    <recommendedName>
        <fullName evidence="14">Ionotropic glutamate receptor L-glutamate and glycine-binding domain-containing protein</fullName>
    </recommendedName>
</protein>
<keyword evidence="6" id="KW-0406">Ion transport</keyword>
<dbReference type="Proteomes" id="UP001142055">
    <property type="component" value="Chromosome 1"/>
</dbReference>
<evidence type="ECO:0000256" key="12">
    <source>
        <dbReference type="SAM" id="MobiDB-lite"/>
    </source>
</evidence>
<evidence type="ECO:0000256" key="4">
    <source>
        <dbReference type="ARBA" id="ARBA00022692"/>
    </source>
</evidence>
<dbReference type="Gene3D" id="3.40.190.10">
    <property type="entry name" value="Periplasmic binding protein-like II"/>
    <property type="match status" value="2"/>
</dbReference>
<keyword evidence="9" id="KW-0325">Glycoprotein</keyword>
<keyword evidence="5 13" id="KW-1133">Transmembrane helix</keyword>
<evidence type="ECO:0000259" key="14">
    <source>
        <dbReference type="SMART" id="SM00918"/>
    </source>
</evidence>
<proteinExistence type="predicted"/>
<comment type="caution">
    <text evidence="15">The sequence shown here is derived from an EMBL/GenBank/DDBJ whole genome shotgun (WGS) entry which is preliminary data.</text>
</comment>
<evidence type="ECO:0000256" key="2">
    <source>
        <dbReference type="ARBA" id="ARBA00022448"/>
    </source>
</evidence>
<dbReference type="SUPFAM" id="SSF53850">
    <property type="entry name" value="Periplasmic binding protein-like II"/>
    <property type="match status" value="2"/>
</dbReference>
<dbReference type="Pfam" id="PF10613">
    <property type="entry name" value="Lig_chan-Glu_bd"/>
    <property type="match status" value="2"/>
</dbReference>
<evidence type="ECO:0000256" key="13">
    <source>
        <dbReference type="SAM" id="Phobius"/>
    </source>
</evidence>
<keyword evidence="7 13" id="KW-0472">Membrane</keyword>
<keyword evidence="10" id="KW-1071">Ligand-gated ion channel</keyword>
<feature type="transmembrane region" description="Helical" evidence="13">
    <location>
        <begin position="214"/>
        <end position="233"/>
    </location>
</feature>
<evidence type="ECO:0000256" key="1">
    <source>
        <dbReference type="ARBA" id="ARBA00004651"/>
    </source>
</evidence>
<feature type="transmembrane region" description="Helical" evidence="13">
    <location>
        <begin position="577"/>
        <end position="599"/>
    </location>
</feature>
<comment type="subcellular location">
    <subcellularLocation>
        <location evidence="1">Cell membrane</location>
        <topology evidence="1">Multi-pass membrane protein</topology>
    </subcellularLocation>
</comment>
<dbReference type="SMART" id="SM00918">
    <property type="entry name" value="Lig_chan-Glu_bd"/>
    <property type="match status" value="2"/>
</dbReference>
<evidence type="ECO:0000313" key="16">
    <source>
        <dbReference type="Proteomes" id="UP001142055"/>
    </source>
</evidence>
<dbReference type="InterPro" id="IPR052192">
    <property type="entry name" value="Insect_Ionotropic_Sensory_Rcpt"/>
</dbReference>
<evidence type="ECO:0000256" key="7">
    <source>
        <dbReference type="ARBA" id="ARBA00023136"/>
    </source>
</evidence>
<evidence type="ECO:0000256" key="6">
    <source>
        <dbReference type="ARBA" id="ARBA00023065"/>
    </source>
</evidence>
<feature type="domain" description="Ionotropic glutamate receptor L-glutamate and glycine-binding" evidence="14">
    <location>
        <begin position="98"/>
        <end position="158"/>
    </location>
</feature>
<sequence>MPAAIAKRSPGGGKHLSEAKGPMPAAIAKRSPGGGKHLSEAKGPMPARSRSDRPAERSERPRAKRSPGGPSGTDAGRDREAIARRSFSMHQLLMFWNPFCDLDRSDPDNVKLKFSLEGEILKQMEKHFHLKANLIDVKGDWGMEVNGTWTGAIGQVLNGQSDIAMCGLTRTYNRLKILDFTQFIFLSKMSFMLQNTDYWYNDWIFARSFSHATWISLLSTYLLSAFVLNVHLYKMSYPKTLFKLFAILMNQSIKLYKSDQIYIVRFILTLLIVGNFFLKSYYNCNFSSLLAFRTKYYPIKGTMDLVNAANSDSYNILVYSSSSYHTLFKNANSDSILYYAIGQHLNRTKKNLISSSEDSKEVAESDPKNIIISTKLDLERIRKRSKKTFYIGVENIANDFTAIATRKGSPLLPKLNFIIRSMREAGFTSYWARKMEEENDVKFYQTVKPESDTVDLLEINHWIPFCDLDWSDPTHIKLKFSLESEVLQQLERHVQFKANLIDANGNWGINVNGTWSGAIGQVYYGQTDFAMCGLSRTYNRLKILDFTQFIFVNKISFMLQNTDYWYNDWIFARSYSYSIWILLLATYLILAFVLNVHLYKVNYHEILFKLFGILMDQSVKLTKNHLFSQTENTEELAESDPKNIMISSEMDLETIRRKSNKTFYIGIENIGNDFTAIAIRKGSPLLPKFNLM</sequence>
<dbReference type="EMBL" id="JAPWDV010000001">
    <property type="protein sequence ID" value="KAJ6221940.1"/>
    <property type="molecule type" value="Genomic_DNA"/>
</dbReference>
<keyword evidence="4 13" id="KW-0812">Transmembrane</keyword>
<keyword evidence="2" id="KW-0813">Transport</keyword>
<name>A0A9Q0M9W9_BLOTA</name>
<gene>
    <name evidence="15" type="ORF">RDWZM_000485</name>
</gene>
<dbReference type="PANTHER" id="PTHR42643">
    <property type="entry name" value="IONOTROPIC RECEPTOR 20A-RELATED"/>
    <property type="match status" value="1"/>
</dbReference>